<dbReference type="RefSeq" id="WP_046389027.1">
    <property type="nucleotide sequence ID" value="NZ_JAKEJM010000003.1"/>
</dbReference>
<gene>
    <name evidence="1" type="ORF">GKS16_10000</name>
</gene>
<accession>A0A6L6GBF7</accession>
<dbReference type="Proteomes" id="UP000483839">
    <property type="component" value="Unassembled WGS sequence"/>
</dbReference>
<dbReference type="AlphaFoldDB" id="A0A6L6GBF7"/>
<proteinExistence type="predicted"/>
<evidence type="ECO:0000313" key="1">
    <source>
        <dbReference type="EMBL" id="MTD02598.1"/>
    </source>
</evidence>
<organism evidence="1 2">
    <name type="scientific">Streptococcus uberis</name>
    <dbReference type="NCBI Taxonomy" id="1349"/>
    <lineage>
        <taxon>Bacteria</taxon>
        <taxon>Bacillati</taxon>
        <taxon>Bacillota</taxon>
        <taxon>Bacilli</taxon>
        <taxon>Lactobacillales</taxon>
        <taxon>Streptococcaceae</taxon>
        <taxon>Streptococcus</taxon>
    </lineage>
</organism>
<comment type="caution">
    <text evidence="1">The sequence shown here is derived from an EMBL/GenBank/DDBJ whole genome shotgun (WGS) entry which is preliminary data.</text>
</comment>
<dbReference type="EMBL" id="WLXI01000065">
    <property type="protein sequence ID" value="MTD02598.1"/>
    <property type="molecule type" value="Genomic_DNA"/>
</dbReference>
<protein>
    <submittedName>
        <fullName evidence="1">Uncharacterized protein</fullName>
    </submittedName>
</protein>
<sequence length="63" mass="7380">MKKEKFELRDYLVKNNYPHNLIVLLDDLFIHKSLSTNELETVIKNGTAKEFVQNYKLRGANNA</sequence>
<evidence type="ECO:0000313" key="2">
    <source>
        <dbReference type="Proteomes" id="UP000483839"/>
    </source>
</evidence>
<reference evidence="1 2" key="1">
    <citation type="submission" date="2019-11" db="EMBL/GenBank/DDBJ databases">
        <title>Streptococcus uberis isolated from clinical mastitis cases on a southeastern Queensland dairy.</title>
        <authorList>
            <person name="Workentine M.L."/>
            <person name="Price R."/>
            <person name="Olchowy T."/>
        </authorList>
    </citation>
    <scope>NUCLEOTIDE SEQUENCE [LARGE SCALE GENOMIC DNA]</scope>
    <source>
        <strain evidence="1 2">OLC4459-A17</strain>
    </source>
</reference>
<name>A0A6L6GBF7_STRUB</name>